<dbReference type="Proteomes" id="UP000271889">
    <property type="component" value="Unassembled WGS sequence"/>
</dbReference>
<feature type="compositionally biased region" description="Basic residues" evidence="1">
    <location>
        <begin position="1"/>
        <end position="12"/>
    </location>
</feature>
<reference evidence="2 3" key="1">
    <citation type="submission" date="2018-11" db="EMBL/GenBank/DDBJ databases">
        <authorList>
            <consortium name="Pathogen Informatics"/>
        </authorList>
    </citation>
    <scope>NUCLEOTIDE SEQUENCE [LARGE SCALE GENOMIC DNA]</scope>
</reference>
<name>A0A3P7R4G7_CYLGO</name>
<proteinExistence type="predicted"/>
<evidence type="ECO:0000313" key="2">
    <source>
        <dbReference type="EMBL" id="VDN38096.1"/>
    </source>
</evidence>
<organism evidence="2 3">
    <name type="scientific">Cylicostephanus goldi</name>
    <name type="common">Nematode worm</name>
    <dbReference type="NCBI Taxonomy" id="71465"/>
    <lineage>
        <taxon>Eukaryota</taxon>
        <taxon>Metazoa</taxon>
        <taxon>Ecdysozoa</taxon>
        <taxon>Nematoda</taxon>
        <taxon>Chromadorea</taxon>
        <taxon>Rhabditida</taxon>
        <taxon>Rhabditina</taxon>
        <taxon>Rhabditomorpha</taxon>
        <taxon>Strongyloidea</taxon>
        <taxon>Strongylidae</taxon>
        <taxon>Cylicostephanus</taxon>
    </lineage>
</organism>
<evidence type="ECO:0000313" key="3">
    <source>
        <dbReference type="Proteomes" id="UP000271889"/>
    </source>
</evidence>
<accession>A0A3P7R4G7</accession>
<gene>
    <name evidence="2" type="ORF">CGOC_LOCUS13634</name>
</gene>
<keyword evidence="3" id="KW-1185">Reference proteome</keyword>
<evidence type="ECO:0000256" key="1">
    <source>
        <dbReference type="SAM" id="MobiDB-lite"/>
    </source>
</evidence>
<dbReference type="AlphaFoldDB" id="A0A3P7R4G7"/>
<feature type="region of interest" description="Disordered" evidence="1">
    <location>
        <begin position="1"/>
        <end position="25"/>
    </location>
</feature>
<dbReference type="EMBL" id="UYRV01133543">
    <property type="protein sequence ID" value="VDN38096.1"/>
    <property type="molecule type" value="Genomic_DNA"/>
</dbReference>
<sequence length="37" mass="4343">MKKLPKHLHLPHQKSNGTNTIRSQNNYDLCLREIRSA</sequence>
<feature type="compositionally biased region" description="Polar residues" evidence="1">
    <location>
        <begin position="13"/>
        <end position="25"/>
    </location>
</feature>
<protein>
    <submittedName>
        <fullName evidence="2">Uncharacterized protein</fullName>
    </submittedName>
</protein>